<sequence>MKATRTVLIPRTKDSNLGEQTTLQSFMSPAPEAELPLVNGSCASTKCYLPPPEDGYLLLQEFLHDFNSRIPLFAPQSLQTLFRDCYSGANEGVPLAWVIVYATMAITHRLRAMSLFATPIDTPQGMWYLEMCLTRLPELLMGPPSLKLVQASLCLCFLLQTSNHRQRAELFASTALHMAQSLGYNELPSIPLVDTVLVREQGYVFWVAFFLDVNMSLGHQQPSSQRLADIATPLPSQDMVDWWDVENNTVKTCEWNLNIFSLHGSLAMIEAEASEKLFSVEARKRSPLDSPCVYKDILSKLERWREGNMLAKLNAEEVFKAMYRSDIVHCVMLEGAYFRTRYQLHATKALVGFRVRLDAFTPEALQAVIDQKIEPCYEDAKRFLSLAMLLPQGNLSTTWACFQAIVAAFCSIVSAQAIGNAGTIKHKSEDLQLSHEVLVALNFATEGQIEPAHEAVINLCRKLYTQMTVGWKQSIKRR</sequence>
<comment type="caution">
    <text evidence="3">The sequence shown here is derived from an EMBL/GenBank/DDBJ whole genome shotgun (WGS) entry which is preliminary data.</text>
</comment>
<dbReference type="GO" id="GO:0006351">
    <property type="term" value="P:DNA-templated transcription"/>
    <property type="evidence" value="ECO:0007669"/>
    <property type="project" value="InterPro"/>
</dbReference>
<evidence type="ECO:0000313" key="3">
    <source>
        <dbReference type="EMBL" id="KAK3052930.1"/>
    </source>
</evidence>
<dbReference type="AlphaFoldDB" id="A0AAJ0GBX9"/>
<dbReference type="PANTHER" id="PTHR46910:SF39">
    <property type="entry name" value="ZN(II)2CYS6 TRANSCRIPTION FACTOR (EUROFUNG)"/>
    <property type="match status" value="1"/>
</dbReference>
<evidence type="ECO:0000259" key="2">
    <source>
        <dbReference type="SMART" id="SM00906"/>
    </source>
</evidence>
<evidence type="ECO:0000256" key="1">
    <source>
        <dbReference type="ARBA" id="ARBA00023242"/>
    </source>
</evidence>
<dbReference type="CDD" id="cd12148">
    <property type="entry name" value="fungal_TF_MHR"/>
    <property type="match status" value="1"/>
</dbReference>
<dbReference type="GO" id="GO:0008270">
    <property type="term" value="F:zinc ion binding"/>
    <property type="evidence" value="ECO:0007669"/>
    <property type="project" value="InterPro"/>
</dbReference>
<dbReference type="GO" id="GO:0003677">
    <property type="term" value="F:DNA binding"/>
    <property type="evidence" value="ECO:0007669"/>
    <property type="project" value="InterPro"/>
</dbReference>
<name>A0AAJ0GBX9_9PEZI</name>
<dbReference type="InterPro" id="IPR050987">
    <property type="entry name" value="AtrR-like"/>
</dbReference>
<organism evidence="3 4">
    <name type="scientific">Extremus antarcticus</name>
    <dbReference type="NCBI Taxonomy" id="702011"/>
    <lineage>
        <taxon>Eukaryota</taxon>
        <taxon>Fungi</taxon>
        <taxon>Dikarya</taxon>
        <taxon>Ascomycota</taxon>
        <taxon>Pezizomycotina</taxon>
        <taxon>Dothideomycetes</taxon>
        <taxon>Dothideomycetidae</taxon>
        <taxon>Mycosphaerellales</taxon>
        <taxon>Extremaceae</taxon>
        <taxon>Extremus</taxon>
    </lineage>
</organism>
<dbReference type="PANTHER" id="PTHR46910">
    <property type="entry name" value="TRANSCRIPTION FACTOR PDR1"/>
    <property type="match status" value="1"/>
</dbReference>
<protein>
    <recommendedName>
        <fullName evidence="2">Xylanolytic transcriptional activator regulatory domain-containing protein</fullName>
    </recommendedName>
</protein>
<proteinExistence type="predicted"/>
<dbReference type="InterPro" id="IPR007219">
    <property type="entry name" value="XnlR_reg_dom"/>
</dbReference>
<dbReference type="GO" id="GO:0003700">
    <property type="term" value="F:DNA-binding transcription factor activity"/>
    <property type="evidence" value="ECO:0007669"/>
    <property type="project" value="InterPro"/>
</dbReference>
<gene>
    <name evidence="3" type="ORF">LTR09_005994</name>
</gene>
<dbReference type="SMART" id="SM00906">
    <property type="entry name" value="Fungal_trans"/>
    <property type="match status" value="1"/>
</dbReference>
<dbReference type="Proteomes" id="UP001271007">
    <property type="component" value="Unassembled WGS sequence"/>
</dbReference>
<reference evidence="3" key="1">
    <citation type="submission" date="2023-04" db="EMBL/GenBank/DDBJ databases">
        <title>Black Yeasts Isolated from many extreme environments.</title>
        <authorList>
            <person name="Coleine C."/>
            <person name="Stajich J.E."/>
            <person name="Selbmann L."/>
        </authorList>
    </citation>
    <scope>NUCLEOTIDE SEQUENCE</scope>
    <source>
        <strain evidence="3">CCFEE 5312</strain>
    </source>
</reference>
<keyword evidence="1" id="KW-0539">Nucleus</keyword>
<keyword evidence="4" id="KW-1185">Reference proteome</keyword>
<feature type="domain" description="Xylanolytic transcriptional activator regulatory" evidence="2">
    <location>
        <begin position="168"/>
        <end position="241"/>
    </location>
</feature>
<dbReference type="Pfam" id="PF04082">
    <property type="entry name" value="Fungal_trans"/>
    <property type="match status" value="1"/>
</dbReference>
<accession>A0AAJ0GBX9</accession>
<evidence type="ECO:0000313" key="4">
    <source>
        <dbReference type="Proteomes" id="UP001271007"/>
    </source>
</evidence>
<dbReference type="EMBL" id="JAWDJX010000018">
    <property type="protein sequence ID" value="KAK3052930.1"/>
    <property type="molecule type" value="Genomic_DNA"/>
</dbReference>